<dbReference type="EC" id="2.7.13.3" evidence="2"/>
<dbReference type="Proteomes" id="UP000054773">
    <property type="component" value="Unassembled WGS sequence"/>
</dbReference>
<dbReference type="SUPFAM" id="SSF55874">
    <property type="entry name" value="ATPase domain of HSP90 chaperone/DNA topoisomerase II/histidine kinase"/>
    <property type="match status" value="1"/>
</dbReference>
<keyword evidence="6" id="KW-0808">Transferase</keyword>
<dbReference type="Pfam" id="PF00512">
    <property type="entry name" value="HisKA"/>
    <property type="match status" value="1"/>
</dbReference>
<evidence type="ECO:0000256" key="2">
    <source>
        <dbReference type="ARBA" id="ARBA00012438"/>
    </source>
</evidence>
<comment type="catalytic activity">
    <reaction evidence="1">
        <text>ATP + protein L-histidine = ADP + protein N-phospho-L-histidine.</text>
        <dbReference type="EC" id="2.7.13.3"/>
    </reaction>
</comment>
<dbReference type="Gene3D" id="1.10.287.130">
    <property type="match status" value="1"/>
</dbReference>
<comment type="caution">
    <text evidence="6">The sequence shown here is derived from an EMBL/GenBank/DDBJ whole genome shotgun (WGS) entry which is preliminary data.</text>
</comment>
<dbReference type="SMART" id="SM00388">
    <property type="entry name" value="HisKA"/>
    <property type="match status" value="1"/>
</dbReference>
<dbReference type="OrthoDB" id="8573961at2"/>
<keyword evidence="6" id="KW-0418">Kinase</keyword>
<dbReference type="InterPro" id="IPR005467">
    <property type="entry name" value="His_kinase_dom"/>
</dbReference>
<dbReference type="EMBL" id="LNYA01000030">
    <property type="protein sequence ID" value="KTC96068.1"/>
    <property type="molecule type" value="Genomic_DNA"/>
</dbReference>
<keyword evidence="4" id="KW-1133">Transmembrane helix</keyword>
<dbReference type="PANTHER" id="PTHR43547">
    <property type="entry name" value="TWO-COMPONENT HISTIDINE KINASE"/>
    <property type="match status" value="1"/>
</dbReference>
<feature type="transmembrane region" description="Helical" evidence="4">
    <location>
        <begin position="22"/>
        <end position="43"/>
    </location>
</feature>
<keyword evidence="7" id="KW-1185">Reference proteome</keyword>
<feature type="transmembrane region" description="Helical" evidence="4">
    <location>
        <begin position="55"/>
        <end position="73"/>
    </location>
</feature>
<dbReference type="STRING" id="448.Lery_1860"/>
<dbReference type="InterPro" id="IPR003594">
    <property type="entry name" value="HATPase_dom"/>
</dbReference>
<evidence type="ECO:0000313" key="7">
    <source>
        <dbReference type="Proteomes" id="UP000054773"/>
    </source>
</evidence>
<name>A0A0W0TKC6_LEGER</name>
<dbReference type="InterPro" id="IPR036890">
    <property type="entry name" value="HATPase_C_sf"/>
</dbReference>
<dbReference type="Gene3D" id="3.30.565.10">
    <property type="entry name" value="Histidine kinase-like ATPase, C-terminal domain"/>
    <property type="match status" value="1"/>
</dbReference>
<feature type="transmembrane region" description="Helical" evidence="4">
    <location>
        <begin position="85"/>
        <end position="104"/>
    </location>
</feature>
<keyword evidence="4" id="KW-0812">Transmembrane</keyword>
<evidence type="ECO:0000256" key="1">
    <source>
        <dbReference type="ARBA" id="ARBA00000085"/>
    </source>
</evidence>
<protein>
    <recommendedName>
        <fullName evidence="2">histidine kinase</fullName>
        <ecNumber evidence="2">2.7.13.3</ecNumber>
    </recommendedName>
</protein>
<dbReference type="Pfam" id="PF02518">
    <property type="entry name" value="HATPase_c"/>
    <property type="match status" value="1"/>
</dbReference>
<dbReference type="AlphaFoldDB" id="A0A0W0TKC6"/>
<keyword evidence="3" id="KW-0597">Phosphoprotein</keyword>
<organism evidence="6 7">
    <name type="scientific">Legionella erythra</name>
    <dbReference type="NCBI Taxonomy" id="448"/>
    <lineage>
        <taxon>Bacteria</taxon>
        <taxon>Pseudomonadati</taxon>
        <taxon>Pseudomonadota</taxon>
        <taxon>Gammaproteobacteria</taxon>
        <taxon>Legionellales</taxon>
        <taxon>Legionellaceae</taxon>
        <taxon>Legionella</taxon>
    </lineage>
</organism>
<reference evidence="6 7" key="1">
    <citation type="submission" date="2015-11" db="EMBL/GenBank/DDBJ databases">
        <title>Genomic analysis of 38 Legionella species identifies large and diverse effector repertoires.</title>
        <authorList>
            <person name="Burstein D."/>
            <person name="Amaro F."/>
            <person name="Zusman T."/>
            <person name="Lifshitz Z."/>
            <person name="Cohen O."/>
            <person name="Gilbert J.A."/>
            <person name="Pupko T."/>
            <person name="Shuman H.A."/>
            <person name="Segal G."/>
        </authorList>
    </citation>
    <scope>NUCLEOTIDE SEQUENCE [LARGE SCALE GENOMIC DNA]</scope>
    <source>
        <strain evidence="6 7">SE-32A-C8</strain>
    </source>
</reference>
<accession>A0A0W0TKC6</accession>
<dbReference type="InterPro" id="IPR036097">
    <property type="entry name" value="HisK_dim/P_sf"/>
</dbReference>
<evidence type="ECO:0000259" key="5">
    <source>
        <dbReference type="PROSITE" id="PS50109"/>
    </source>
</evidence>
<feature type="transmembrane region" description="Helical" evidence="4">
    <location>
        <begin position="161"/>
        <end position="181"/>
    </location>
</feature>
<dbReference type="PROSITE" id="PS50109">
    <property type="entry name" value="HIS_KIN"/>
    <property type="match status" value="1"/>
</dbReference>
<dbReference type="RefSeq" id="WP_058527005.1">
    <property type="nucleotide sequence ID" value="NZ_CAAAHY010000007.1"/>
</dbReference>
<dbReference type="InterPro" id="IPR003661">
    <property type="entry name" value="HisK_dim/P_dom"/>
</dbReference>
<feature type="transmembrane region" description="Helical" evidence="4">
    <location>
        <begin position="116"/>
        <end position="149"/>
    </location>
</feature>
<keyword evidence="4" id="KW-0472">Membrane</keyword>
<proteinExistence type="predicted"/>
<dbReference type="PATRIC" id="fig|448.7.peg.1948"/>
<dbReference type="CDD" id="cd00082">
    <property type="entry name" value="HisKA"/>
    <property type="match status" value="1"/>
</dbReference>
<gene>
    <name evidence="6" type="ORF">Lery_1860</name>
</gene>
<dbReference type="SUPFAM" id="SSF47384">
    <property type="entry name" value="Homodimeric domain of signal transducing histidine kinase"/>
    <property type="match status" value="1"/>
</dbReference>
<dbReference type="GO" id="GO:0000155">
    <property type="term" value="F:phosphorelay sensor kinase activity"/>
    <property type="evidence" value="ECO:0007669"/>
    <property type="project" value="InterPro"/>
</dbReference>
<dbReference type="PANTHER" id="PTHR43547:SF2">
    <property type="entry name" value="HYBRID SIGNAL TRANSDUCTION HISTIDINE KINASE C"/>
    <property type="match status" value="1"/>
</dbReference>
<feature type="domain" description="Histidine kinase" evidence="5">
    <location>
        <begin position="201"/>
        <end position="420"/>
    </location>
</feature>
<dbReference type="SMART" id="SM00387">
    <property type="entry name" value="HATPase_c"/>
    <property type="match status" value="1"/>
</dbReference>
<sequence>MLWLKNNLILIYSYLVRQTEEASHQITLFGIVMMINYPLFGVFWKLESFQLTEEFFLRLIATTLCALLAFNKFWPTRLLKALPLFWYMTLLFCLPFFFCYLTLLNHGTTLWLMNCVSAIFFLLLVTSALGALILLLLGVGLAFFCFFHLSTNVFEYIPGNLSVFGLTITYAAAILIGALFARDREIIQAGRLSGLRLLAGSIAHDLRTPLASIHLQAELQELLLAKLNNPEIQKDLKENLNKITRGIEMGNQLISMQLNNIKREKFDTSAFTIHSVEDLLKKTLDDYPAKDEQKSLIHCDYDHDFQVWIEEMAFKNLIWNLLKNSFEYIEETGKGQIFIWLEMGRGKDDFNYLHVKDTAKGLYTKNTEKIFDFFYSDRKDGSGVGLAYCKLLMQAAGGDIQCKGKMNEFAHFIVKFPKID</sequence>
<evidence type="ECO:0000256" key="4">
    <source>
        <dbReference type="SAM" id="Phobius"/>
    </source>
</evidence>
<evidence type="ECO:0000313" key="6">
    <source>
        <dbReference type="EMBL" id="KTC96068.1"/>
    </source>
</evidence>
<evidence type="ECO:0000256" key="3">
    <source>
        <dbReference type="ARBA" id="ARBA00022553"/>
    </source>
</evidence>